<dbReference type="PANTHER" id="PTHR10194">
    <property type="entry name" value="RAS GTPASE-ACTIVATING PROTEINS"/>
    <property type="match status" value="1"/>
</dbReference>
<reference evidence="3 4" key="1">
    <citation type="submission" date="2018-02" db="EMBL/GenBank/DDBJ databases">
        <title>Genome sequence of the basidiomycete white-rot fungus Phlebia centrifuga.</title>
        <authorList>
            <person name="Granchi Z."/>
            <person name="Peng M."/>
            <person name="de Vries R.P."/>
            <person name="Hilden K."/>
            <person name="Makela M.R."/>
            <person name="Grigoriev I."/>
            <person name="Riley R."/>
        </authorList>
    </citation>
    <scope>NUCLEOTIDE SEQUENCE [LARGE SCALE GENOMIC DNA]</scope>
    <source>
        <strain evidence="3 4">FBCC195</strain>
    </source>
</reference>
<keyword evidence="4" id="KW-1185">Reference proteome</keyword>
<dbReference type="Proteomes" id="UP000186601">
    <property type="component" value="Unassembled WGS sequence"/>
</dbReference>
<name>A0A2R6S634_9APHY</name>
<comment type="caution">
    <text evidence="3">The sequence shown here is derived from an EMBL/GenBank/DDBJ whole genome shotgun (WGS) entry which is preliminary data.</text>
</comment>
<dbReference type="AlphaFoldDB" id="A0A2R6S634"/>
<dbReference type="STRING" id="98765.A0A2R6S634"/>
<gene>
    <name evidence="3" type="ORF">PHLCEN_2v440</name>
</gene>
<evidence type="ECO:0000259" key="2">
    <source>
        <dbReference type="PROSITE" id="PS50018"/>
    </source>
</evidence>
<feature type="domain" description="Ras-GAP" evidence="2">
    <location>
        <begin position="1"/>
        <end position="72"/>
    </location>
</feature>
<dbReference type="InterPro" id="IPR039360">
    <property type="entry name" value="Ras_GTPase"/>
</dbReference>
<dbReference type="PROSITE" id="PS50018">
    <property type="entry name" value="RAS_GTPASE_ACTIV_2"/>
    <property type="match status" value="1"/>
</dbReference>
<dbReference type="InterPro" id="IPR001936">
    <property type="entry name" value="RasGAP_dom"/>
</dbReference>
<accession>A0A2R6S634</accession>
<sequence length="72" mass="8235">MEALMSMQGATFLEASVGSVIRRLCSEKIAIEIDPVRSGKNPKNIERHTDLLVHWCQEFWKSIYDARKQCPA</sequence>
<dbReference type="SUPFAM" id="SSF48350">
    <property type="entry name" value="GTPase activation domain, GAP"/>
    <property type="match status" value="1"/>
</dbReference>
<dbReference type="OrthoDB" id="775356at2759"/>
<dbReference type="GO" id="GO:0005096">
    <property type="term" value="F:GTPase activator activity"/>
    <property type="evidence" value="ECO:0007669"/>
    <property type="project" value="UniProtKB-KW"/>
</dbReference>
<dbReference type="PANTHER" id="PTHR10194:SF60">
    <property type="entry name" value="RAS GTPASE-ACTIVATING PROTEIN RASKOL"/>
    <property type="match status" value="1"/>
</dbReference>
<organism evidence="3 4">
    <name type="scientific">Hermanssonia centrifuga</name>
    <dbReference type="NCBI Taxonomy" id="98765"/>
    <lineage>
        <taxon>Eukaryota</taxon>
        <taxon>Fungi</taxon>
        <taxon>Dikarya</taxon>
        <taxon>Basidiomycota</taxon>
        <taxon>Agaricomycotina</taxon>
        <taxon>Agaricomycetes</taxon>
        <taxon>Polyporales</taxon>
        <taxon>Meruliaceae</taxon>
        <taxon>Hermanssonia</taxon>
    </lineage>
</organism>
<evidence type="ECO:0000256" key="1">
    <source>
        <dbReference type="ARBA" id="ARBA00022468"/>
    </source>
</evidence>
<dbReference type="InterPro" id="IPR008936">
    <property type="entry name" value="Rho_GTPase_activation_prot"/>
</dbReference>
<protein>
    <recommendedName>
        <fullName evidence="2">Ras-GAP domain-containing protein</fullName>
    </recommendedName>
</protein>
<dbReference type="EMBL" id="MLYV02000032">
    <property type="protein sequence ID" value="PSS37747.1"/>
    <property type="molecule type" value="Genomic_DNA"/>
</dbReference>
<evidence type="ECO:0000313" key="4">
    <source>
        <dbReference type="Proteomes" id="UP000186601"/>
    </source>
</evidence>
<dbReference type="Gene3D" id="1.10.506.10">
    <property type="entry name" value="GTPase Activation - p120gap, domain 1"/>
    <property type="match status" value="1"/>
</dbReference>
<keyword evidence="1" id="KW-0343">GTPase activation</keyword>
<evidence type="ECO:0000313" key="3">
    <source>
        <dbReference type="EMBL" id="PSS37747.1"/>
    </source>
</evidence>
<proteinExistence type="predicted"/>